<keyword evidence="2" id="KW-1185">Reference proteome</keyword>
<name>A0A4Q5N0L2_9MICO</name>
<proteinExistence type="predicted"/>
<sequence length="138" mass="14200">MTMTWTRPAEVLTDGARGWDGVWTLVYAAGQAAMNLSAVPGADDDLGLMYAALDVSYALTEIESLGRDVVTVAVNLGSVDLTDRDAAVAVIDDLLATAQCLATELVEVPDVGAAQALCGSRVTTLLASARAKATGGAW</sequence>
<evidence type="ECO:0000313" key="2">
    <source>
        <dbReference type="Proteomes" id="UP000293764"/>
    </source>
</evidence>
<protein>
    <submittedName>
        <fullName evidence="1">Uncharacterized protein</fullName>
    </submittedName>
</protein>
<dbReference type="OrthoDB" id="4829824at2"/>
<reference evidence="1 2" key="1">
    <citation type="submission" date="2019-01" db="EMBL/GenBank/DDBJ databases">
        <title>Novel species of Cellulomonas.</title>
        <authorList>
            <person name="Liu Q."/>
            <person name="Xin Y.-H."/>
        </authorList>
    </citation>
    <scope>NUCLEOTIDE SEQUENCE [LARGE SCALE GENOMIC DNA]</scope>
    <source>
        <strain evidence="1 2">HLT2-17</strain>
    </source>
</reference>
<organism evidence="1 2">
    <name type="scientific">Pengzhenrongella frigida</name>
    <dbReference type="NCBI Taxonomy" id="1259133"/>
    <lineage>
        <taxon>Bacteria</taxon>
        <taxon>Bacillati</taxon>
        <taxon>Actinomycetota</taxon>
        <taxon>Actinomycetes</taxon>
        <taxon>Micrococcales</taxon>
        <taxon>Pengzhenrongella</taxon>
    </lineage>
</organism>
<accession>A0A4Q5N0L2</accession>
<gene>
    <name evidence="1" type="ORF">EUA98_18240</name>
</gene>
<dbReference type="Proteomes" id="UP000293764">
    <property type="component" value="Unassembled WGS sequence"/>
</dbReference>
<evidence type="ECO:0000313" key="1">
    <source>
        <dbReference type="EMBL" id="RYV49541.1"/>
    </source>
</evidence>
<comment type="caution">
    <text evidence="1">The sequence shown here is derived from an EMBL/GenBank/DDBJ whole genome shotgun (WGS) entry which is preliminary data.</text>
</comment>
<dbReference type="AlphaFoldDB" id="A0A4Q5N0L2"/>
<dbReference type="EMBL" id="SDWW01000066">
    <property type="protein sequence ID" value="RYV49541.1"/>
    <property type="molecule type" value="Genomic_DNA"/>
</dbReference>
<dbReference type="RefSeq" id="WP_130104119.1">
    <property type="nucleotide sequence ID" value="NZ_SDWW01000066.1"/>
</dbReference>